<accession>A0ABQ2MZT8</accession>
<name>A0ABQ2MZT8_9MICO</name>
<reference evidence="3" key="1">
    <citation type="journal article" date="2019" name="Int. J. Syst. Evol. Microbiol.">
        <title>The Global Catalogue of Microorganisms (GCM) 10K type strain sequencing project: providing services to taxonomists for standard genome sequencing and annotation.</title>
        <authorList>
            <consortium name="The Broad Institute Genomics Platform"/>
            <consortium name="The Broad Institute Genome Sequencing Center for Infectious Disease"/>
            <person name="Wu L."/>
            <person name="Ma J."/>
        </authorList>
    </citation>
    <scope>NUCLEOTIDE SEQUENCE [LARGE SCALE GENOMIC DNA]</scope>
    <source>
        <strain evidence="3">CGMCC 4.7181</strain>
    </source>
</reference>
<comment type="similarity">
    <text evidence="1">Belongs to the ROK (NagC/XylR) family.</text>
</comment>
<dbReference type="RefSeq" id="WP_188700833.1">
    <property type="nucleotide sequence ID" value="NZ_BMMQ01000004.1"/>
</dbReference>
<dbReference type="InterPro" id="IPR000600">
    <property type="entry name" value="ROK"/>
</dbReference>
<dbReference type="Pfam" id="PF00480">
    <property type="entry name" value="ROK"/>
    <property type="match status" value="1"/>
</dbReference>
<gene>
    <name evidence="2" type="ORF">GCM10010910_15410</name>
</gene>
<dbReference type="PANTHER" id="PTHR18964:SF149">
    <property type="entry name" value="BIFUNCTIONAL UDP-N-ACETYLGLUCOSAMINE 2-EPIMERASE_N-ACETYLMANNOSAMINE KINASE"/>
    <property type="match status" value="1"/>
</dbReference>
<dbReference type="Proteomes" id="UP000638043">
    <property type="component" value="Unassembled WGS sequence"/>
</dbReference>
<evidence type="ECO:0000256" key="1">
    <source>
        <dbReference type="ARBA" id="ARBA00006479"/>
    </source>
</evidence>
<sequence length="292" mass="28808">MTSLGIDYGGTHTKLMLVSEEGEEIARASVPSGSLDELAISARRFLDESGRAATGFAVTIAGTLDPATGLVGRAANMSWLNGTRPAETLAGALGIPGRAVQDGEAAATAEARLGAGHGRDDVFVIALGTGIAGAHVVGGAVRRGAHGAAGEIGHIPVAGNGVRCSCGQIGCLETAIGGTKIAARWADHGGSPSDGATALDVVRAAESGDGSAAAALDAAARALGRAILELAALVDPGLIVVGGGLSRSPRWTVDPAIDAARAGATFHTIPEVRLATLGVWAGARGAALLAPR</sequence>
<organism evidence="2 3">
    <name type="scientific">Microbacterium nanhaiense</name>
    <dbReference type="NCBI Taxonomy" id="1301026"/>
    <lineage>
        <taxon>Bacteria</taxon>
        <taxon>Bacillati</taxon>
        <taxon>Actinomycetota</taxon>
        <taxon>Actinomycetes</taxon>
        <taxon>Micrococcales</taxon>
        <taxon>Microbacteriaceae</taxon>
        <taxon>Microbacterium</taxon>
    </lineage>
</organism>
<keyword evidence="2" id="KW-0808">Transferase</keyword>
<dbReference type="PANTHER" id="PTHR18964">
    <property type="entry name" value="ROK (REPRESSOR, ORF, KINASE) FAMILY"/>
    <property type="match status" value="1"/>
</dbReference>
<dbReference type="InterPro" id="IPR043129">
    <property type="entry name" value="ATPase_NBD"/>
</dbReference>
<keyword evidence="2" id="KW-0418">Kinase</keyword>
<dbReference type="SUPFAM" id="SSF53067">
    <property type="entry name" value="Actin-like ATPase domain"/>
    <property type="match status" value="1"/>
</dbReference>
<proteinExistence type="inferred from homology"/>
<dbReference type="GO" id="GO:0016301">
    <property type="term" value="F:kinase activity"/>
    <property type="evidence" value="ECO:0007669"/>
    <property type="project" value="UniProtKB-KW"/>
</dbReference>
<dbReference type="EMBL" id="BMMQ01000004">
    <property type="protein sequence ID" value="GGO63274.1"/>
    <property type="molecule type" value="Genomic_DNA"/>
</dbReference>
<dbReference type="Gene3D" id="3.30.420.40">
    <property type="match status" value="2"/>
</dbReference>
<comment type="caution">
    <text evidence="2">The sequence shown here is derived from an EMBL/GenBank/DDBJ whole genome shotgun (WGS) entry which is preliminary data.</text>
</comment>
<evidence type="ECO:0000313" key="3">
    <source>
        <dbReference type="Proteomes" id="UP000638043"/>
    </source>
</evidence>
<protein>
    <submittedName>
        <fullName evidence="2">Sugar kinase</fullName>
    </submittedName>
</protein>
<evidence type="ECO:0000313" key="2">
    <source>
        <dbReference type="EMBL" id="GGO63274.1"/>
    </source>
</evidence>
<keyword evidence="3" id="KW-1185">Reference proteome</keyword>